<dbReference type="PRINTS" id="PR00039">
    <property type="entry name" value="HTHLYSR"/>
</dbReference>
<dbReference type="FunFam" id="1.10.10.10:FF:000001">
    <property type="entry name" value="LysR family transcriptional regulator"/>
    <property type="match status" value="1"/>
</dbReference>
<dbReference type="InterPro" id="IPR036388">
    <property type="entry name" value="WH-like_DNA-bd_sf"/>
</dbReference>
<dbReference type="GO" id="GO:0010628">
    <property type="term" value="P:positive regulation of gene expression"/>
    <property type="evidence" value="ECO:0007669"/>
    <property type="project" value="TreeGrafter"/>
</dbReference>
<dbReference type="Pfam" id="PF00126">
    <property type="entry name" value="HTH_1"/>
    <property type="match status" value="1"/>
</dbReference>
<dbReference type="InterPro" id="IPR005119">
    <property type="entry name" value="LysR_subst-bd"/>
</dbReference>
<dbReference type="SUPFAM" id="SSF53850">
    <property type="entry name" value="Periplasmic binding protein-like II"/>
    <property type="match status" value="1"/>
</dbReference>
<dbReference type="PANTHER" id="PTHR30427:SF1">
    <property type="entry name" value="TRANSCRIPTIONAL ACTIVATOR PROTEIN LYSR"/>
    <property type="match status" value="1"/>
</dbReference>
<dbReference type="PANTHER" id="PTHR30427">
    <property type="entry name" value="TRANSCRIPTIONAL ACTIVATOR PROTEIN LYSR"/>
    <property type="match status" value="1"/>
</dbReference>
<dbReference type="Gene3D" id="3.40.190.290">
    <property type="match status" value="1"/>
</dbReference>
<evidence type="ECO:0000256" key="4">
    <source>
        <dbReference type="ARBA" id="ARBA00023163"/>
    </source>
</evidence>
<evidence type="ECO:0000313" key="6">
    <source>
        <dbReference type="EMBL" id="MPM84187.1"/>
    </source>
</evidence>
<protein>
    <recommendedName>
        <fullName evidence="5">HTH lysR-type domain-containing protein</fullName>
    </recommendedName>
</protein>
<dbReference type="AlphaFoldDB" id="A0A645D4R7"/>
<evidence type="ECO:0000259" key="5">
    <source>
        <dbReference type="PROSITE" id="PS50931"/>
    </source>
</evidence>
<dbReference type="GO" id="GO:0043565">
    <property type="term" value="F:sequence-specific DNA binding"/>
    <property type="evidence" value="ECO:0007669"/>
    <property type="project" value="TreeGrafter"/>
</dbReference>
<dbReference type="InterPro" id="IPR036390">
    <property type="entry name" value="WH_DNA-bd_sf"/>
</dbReference>
<comment type="caution">
    <text evidence="6">The sequence shown here is derived from an EMBL/GenBank/DDBJ whole genome shotgun (WGS) entry which is preliminary data.</text>
</comment>
<keyword evidence="2" id="KW-0805">Transcription regulation</keyword>
<dbReference type="InterPro" id="IPR037424">
    <property type="entry name" value="NocR_PBP2"/>
</dbReference>
<dbReference type="PROSITE" id="PS50931">
    <property type="entry name" value="HTH_LYSR"/>
    <property type="match status" value="1"/>
</dbReference>
<sequence>MLYMKPALNLRQVESFYSVMRTGTVVAAARHMNVTQPVVSRAISQLESRIGYKLFERKGRKLVATPEGHAFYREAEPIYGSLDRLAQVAQDIRFQRGGELRIATLPSLSQSLLPRVTTKFLSTRPNVSVFVQSLPSRQVADLVATRQFDIGLIELPMARPSISVESLLPARSVAVIPAGHKLASKRQISVKDLADERMILLSQHSFLRYQIDDAFSKLGLAPHVVLETPHSNIACAFAAAGAGITLVSHWAAESFSGPNVVVRPVKEELTSRSAIIFPYPGARLMLADAFAKDLKDEIRQSKQR</sequence>
<dbReference type="Pfam" id="PF03466">
    <property type="entry name" value="LysR_substrate"/>
    <property type="match status" value="1"/>
</dbReference>
<evidence type="ECO:0000256" key="2">
    <source>
        <dbReference type="ARBA" id="ARBA00023015"/>
    </source>
</evidence>
<evidence type="ECO:0000256" key="3">
    <source>
        <dbReference type="ARBA" id="ARBA00023125"/>
    </source>
</evidence>
<dbReference type="InterPro" id="IPR000847">
    <property type="entry name" value="LysR_HTH_N"/>
</dbReference>
<reference evidence="6" key="1">
    <citation type="submission" date="2019-08" db="EMBL/GenBank/DDBJ databases">
        <authorList>
            <person name="Kucharzyk K."/>
            <person name="Murdoch R.W."/>
            <person name="Higgins S."/>
            <person name="Loffler F."/>
        </authorList>
    </citation>
    <scope>NUCLEOTIDE SEQUENCE</scope>
</reference>
<name>A0A645D4R7_9ZZZZ</name>
<dbReference type="Gene3D" id="1.10.10.10">
    <property type="entry name" value="Winged helix-like DNA-binding domain superfamily/Winged helix DNA-binding domain"/>
    <property type="match status" value="1"/>
</dbReference>
<keyword evidence="4" id="KW-0804">Transcription</keyword>
<proteinExistence type="inferred from homology"/>
<dbReference type="GO" id="GO:0003700">
    <property type="term" value="F:DNA-binding transcription factor activity"/>
    <property type="evidence" value="ECO:0007669"/>
    <property type="project" value="InterPro"/>
</dbReference>
<organism evidence="6">
    <name type="scientific">bioreactor metagenome</name>
    <dbReference type="NCBI Taxonomy" id="1076179"/>
    <lineage>
        <taxon>unclassified sequences</taxon>
        <taxon>metagenomes</taxon>
        <taxon>ecological metagenomes</taxon>
    </lineage>
</organism>
<feature type="domain" description="HTH lysR-type" evidence="5">
    <location>
        <begin position="8"/>
        <end position="65"/>
    </location>
</feature>
<keyword evidence="3" id="KW-0238">DNA-binding</keyword>
<dbReference type="EMBL" id="VSSQ01032800">
    <property type="protein sequence ID" value="MPM84187.1"/>
    <property type="molecule type" value="Genomic_DNA"/>
</dbReference>
<comment type="similarity">
    <text evidence="1">Belongs to the LysR transcriptional regulatory family.</text>
</comment>
<dbReference type="SUPFAM" id="SSF46785">
    <property type="entry name" value="Winged helix' DNA-binding domain"/>
    <property type="match status" value="1"/>
</dbReference>
<accession>A0A645D4R7</accession>
<dbReference type="CDD" id="cd08415">
    <property type="entry name" value="PBP2_LysR_opines_like"/>
    <property type="match status" value="1"/>
</dbReference>
<gene>
    <name evidence="6" type="ORF">SDC9_131258</name>
</gene>
<evidence type="ECO:0000256" key="1">
    <source>
        <dbReference type="ARBA" id="ARBA00009437"/>
    </source>
</evidence>